<name>A0A0G2GVX0_PHACM</name>
<keyword evidence="3" id="KW-0539">Nucleus</keyword>
<feature type="compositionally biased region" description="Acidic residues" evidence="4">
    <location>
        <begin position="1032"/>
        <end position="1054"/>
    </location>
</feature>
<evidence type="ECO:0000256" key="4">
    <source>
        <dbReference type="SAM" id="MobiDB-lite"/>
    </source>
</evidence>
<feature type="compositionally biased region" description="Basic residues" evidence="4">
    <location>
        <begin position="1172"/>
        <end position="1185"/>
    </location>
</feature>
<feature type="region of interest" description="Disordered" evidence="4">
    <location>
        <begin position="1107"/>
        <end position="1154"/>
    </location>
</feature>
<feature type="region of interest" description="Disordered" evidence="4">
    <location>
        <begin position="1213"/>
        <end position="1274"/>
    </location>
</feature>
<dbReference type="InterPro" id="IPR011989">
    <property type="entry name" value="ARM-like"/>
</dbReference>
<evidence type="ECO:0000313" key="7">
    <source>
        <dbReference type="EMBL" id="KKY20840.1"/>
    </source>
</evidence>
<dbReference type="InterPro" id="IPR016024">
    <property type="entry name" value="ARM-type_fold"/>
</dbReference>
<dbReference type="OrthoDB" id="2192888at2759"/>
<comment type="similarity">
    <text evidence="2">Belongs to the RRP12 family.</text>
</comment>
<evidence type="ECO:0000259" key="5">
    <source>
        <dbReference type="Pfam" id="PF08161"/>
    </source>
</evidence>
<feature type="compositionally biased region" description="Basic residues" evidence="4">
    <location>
        <begin position="1254"/>
        <end position="1274"/>
    </location>
</feature>
<feature type="region of interest" description="Disordered" evidence="4">
    <location>
        <begin position="832"/>
        <end position="852"/>
    </location>
</feature>
<dbReference type="Pfam" id="PF08161">
    <property type="entry name" value="RRP12_HEAT"/>
    <property type="match status" value="1"/>
</dbReference>
<protein>
    <submittedName>
        <fullName evidence="7">Putative 90s preribosome component rrp12</fullName>
    </submittedName>
</protein>
<evidence type="ECO:0000313" key="8">
    <source>
        <dbReference type="Proteomes" id="UP000053317"/>
    </source>
</evidence>
<feature type="region of interest" description="Disordered" evidence="4">
    <location>
        <begin position="1168"/>
        <end position="1189"/>
    </location>
</feature>
<evidence type="ECO:0000256" key="1">
    <source>
        <dbReference type="ARBA" id="ARBA00004123"/>
    </source>
</evidence>
<proteinExistence type="inferred from homology"/>
<evidence type="ECO:0000256" key="3">
    <source>
        <dbReference type="ARBA" id="ARBA00023242"/>
    </source>
</evidence>
<comment type="caution">
    <text evidence="7">The sequence shown here is derived from an EMBL/GenBank/DDBJ whole genome shotgun (WGS) entry which is preliminary data.</text>
</comment>
<dbReference type="AlphaFoldDB" id="A0A0G2GVX0"/>
<dbReference type="GO" id="GO:0005634">
    <property type="term" value="C:nucleus"/>
    <property type="evidence" value="ECO:0007669"/>
    <property type="project" value="UniProtKB-SubCell"/>
</dbReference>
<dbReference type="PANTHER" id="PTHR48287">
    <property type="entry name" value="ARM REPEAT SUPERFAMILY PROTEIN"/>
    <property type="match status" value="1"/>
</dbReference>
<dbReference type="Gene3D" id="1.25.10.10">
    <property type="entry name" value="Leucine-rich Repeat Variant"/>
    <property type="match status" value="2"/>
</dbReference>
<dbReference type="InterPro" id="IPR012978">
    <property type="entry name" value="HEAT_RRP12"/>
</dbReference>
<feature type="domain" description="RRP12 HEAT" evidence="5">
    <location>
        <begin position="339"/>
        <end position="629"/>
    </location>
</feature>
<dbReference type="Pfam" id="PF25772">
    <property type="entry name" value="HEAT_RRP12_N"/>
    <property type="match status" value="1"/>
</dbReference>
<keyword evidence="8" id="KW-1185">Reference proteome</keyword>
<dbReference type="InterPro" id="IPR057860">
    <property type="entry name" value="HEAT_RRP12_N"/>
</dbReference>
<feature type="compositionally biased region" description="Polar residues" evidence="4">
    <location>
        <begin position="1058"/>
        <end position="1075"/>
    </location>
</feature>
<reference evidence="7 8" key="1">
    <citation type="submission" date="2015-05" db="EMBL/GenBank/DDBJ databases">
        <title>Distinctive expansion of gene families associated with plant cell wall degradation and secondary metabolism in the genomes of grapevine trunk pathogens.</title>
        <authorList>
            <person name="Lawrence D.P."/>
            <person name="Travadon R."/>
            <person name="Rolshausen P.E."/>
            <person name="Baumgartner K."/>
        </authorList>
    </citation>
    <scope>NUCLEOTIDE SEQUENCE [LARGE SCALE GENOMIC DNA]</scope>
    <source>
        <strain evidence="7">UCRPC4</strain>
    </source>
</reference>
<accession>A0A0G2GVX0</accession>
<evidence type="ECO:0000259" key="6">
    <source>
        <dbReference type="Pfam" id="PF25772"/>
    </source>
</evidence>
<dbReference type="Proteomes" id="UP000053317">
    <property type="component" value="Unassembled WGS sequence"/>
</dbReference>
<comment type="subcellular location">
    <subcellularLocation>
        <location evidence="1">Nucleus</location>
    </subcellularLocation>
</comment>
<reference evidence="7 8" key="2">
    <citation type="submission" date="2015-05" db="EMBL/GenBank/DDBJ databases">
        <authorList>
            <person name="Morales-Cruz A."/>
            <person name="Amrine K.C."/>
            <person name="Cantu D."/>
        </authorList>
    </citation>
    <scope>NUCLEOTIDE SEQUENCE [LARGE SCALE GENOMIC DNA]</scope>
    <source>
        <strain evidence="7">UCRPC4</strain>
    </source>
</reference>
<feature type="domain" description="RRP12 N-terminal HEAT" evidence="6">
    <location>
        <begin position="16"/>
        <end position="229"/>
    </location>
</feature>
<gene>
    <name evidence="7" type="ORF">UCRPC4_g04001</name>
</gene>
<feature type="compositionally biased region" description="Basic and acidic residues" evidence="4">
    <location>
        <begin position="1220"/>
        <end position="1234"/>
    </location>
</feature>
<organism evidence="7 8">
    <name type="scientific">Phaeomoniella chlamydospora</name>
    <name type="common">Phaeoacremonium chlamydosporum</name>
    <dbReference type="NCBI Taxonomy" id="158046"/>
    <lineage>
        <taxon>Eukaryota</taxon>
        <taxon>Fungi</taxon>
        <taxon>Dikarya</taxon>
        <taxon>Ascomycota</taxon>
        <taxon>Pezizomycotina</taxon>
        <taxon>Eurotiomycetes</taxon>
        <taxon>Chaetothyriomycetidae</taxon>
        <taxon>Phaeomoniellales</taxon>
        <taxon>Phaeomoniellaceae</taxon>
        <taxon>Phaeomoniella</taxon>
    </lineage>
</organism>
<sequence length="1274" mass="139772">MSLEEKLAKIKSPNLQSQQHTAVVLSAVEETLTEQKTGFTPTAYFAALLALLRQALSSGNAELAQSVIYLLDLISSHVPAPLLRSQFSQILSQIAPILTSEDTTAALLKSSIGVLESLLLAQDAPGWALPQSQTGPRQLVGVLLALAMDPRPKIRKRSQDAISNVLKSPPQGPALDHPAADMCAGTALKDLQEASQAAGKVKKQHKSQTDGQDPRIMHALQLSKTVASASGGWPSKKIEPLCEILMSISRSSNEFLVMGAFEVFEVIFEGLMDEVSSSKLPRLLDAIMELQPSNNDSQLLPPWIAVVSRGYGVSAQVEPEETFAKLPQLFDQIAKFLTSASHNIRISASECLISFFANCIPDSVIVEPSIYDEKILAQLGIKATGLLSVKYQGAWMEVFKTLAALLGALRWRGDPYLIDIVKAIGELRGNESFHGKKEADEVLGQAIQSLGPEAVLKVLPHNLTTPKAGQPGRAWLLPLLRDHVTNTKLSHFKTDLVALSEAMYHRILQHGSAEKTMETKIFETIIAQVWAIFPGYCDLPLDLTSALDQKFAEMVSNLLYQQANLRHDLCRGLQNLVESNQAVLEAEVDDEDLVAMRRTSKAQAQENLEYLAGFTSNLLAVLFNVYSQTLPQHRAYILQCINSYLSITPAKELEETFDRVATMVESSTVSEIKQKETKKKPSSISMPPTSHTLMDLIIALAMYLPRPAFQRLFGLASHLLSSAETDPQLVKKAYKIIPRLSMSPSSNAALTDRNEELQSLLLSTADRTPIPARRDRLLAIKTLIQYLPTSELHFIPSILSEVVLACKDPNEKARQAGFTVLVDLAKRLVDDERNPPGTTIKNSKVPGMPSDAPDAPATIEEVFTMTSAGLAGSTPHMVAASATALSRLVFEFQERLQPAFLTELIATMEIFLESNNREIVRAVLGCVKVFVVVCPADEVLRPRMPELMPRIARWGKEHNGRLRSKVKSIVERAVRKFGAADVEAWVPETERKLVSHIRKERERRKKRKTATGEDDEDEVADGQTAKNKEFDNEYDEAVYGSSEDEDDFDLDDGGEGTIKTTAKSSRNKTQQQRSQRFIREDDEDAPLDLLAPGALANISSKKSVRFDRSLPNGTKKTKAKVNEDGKLVLGDSSDDDDVNMDDTTGPTDTDNASVGGINAYMTAITGPDAIRRGQKGRMKVSSAHRNRADEANMDVEMNLDADEARAVAKKILGKNSTGKKLPERKGLGVGKERQNNGGNVDGRRKGFNKAGGGVHKKSSGHGNRMKFRSKGGRR</sequence>
<dbReference type="PANTHER" id="PTHR48287:SF1">
    <property type="entry name" value="ARM REPEAT SUPERFAMILY PROTEIN"/>
    <property type="match status" value="1"/>
</dbReference>
<evidence type="ECO:0000256" key="2">
    <source>
        <dbReference type="ARBA" id="ARBA00007690"/>
    </source>
</evidence>
<dbReference type="InterPro" id="IPR052087">
    <property type="entry name" value="RRP12"/>
</dbReference>
<dbReference type="EMBL" id="LCWF01000092">
    <property type="protein sequence ID" value="KKY20840.1"/>
    <property type="molecule type" value="Genomic_DNA"/>
</dbReference>
<dbReference type="SUPFAM" id="SSF48371">
    <property type="entry name" value="ARM repeat"/>
    <property type="match status" value="1"/>
</dbReference>
<feature type="region of interest" description="Disordered" evidence="4">
    <location>
        <begin position="997"/>
        <end position="1085"/>
    </location>
</feature>